<proteinExistence type="inferred from homology"/>
<feature type="compositionally biased region" description="Low complexity" evidence="2">
    <location>
        <begin position="12"/>
        <end position="60"/>
    </location>
</feature>
<dbReference type="InterPro" id="IPR004474">
    <property type="entry name" value="LytR_CpsA_psr"/>
</dbReference>
<dbReference type="NCBIfam" id="TIGR00350">
    <property type="entry name" value="lytR_cpsA_psr"/>
    <property type="match status" value="1"/>
</dbReference>
<feature type="region of interest" description="Disordered" evidence="2">
    <location>
        <begin position="1"/>
        <end position="136"/>
    </location>
</feature>
<keyword evidence="3" id="KW-0472">Membrane</keyword>
<feature type="transmembrane region" description="Helical" evidence="3">
    <location>
        <begin position="177"/>
        <end position="200"/>
    </location>
</feature>
<dbReference type="RefSeq" id="WP_094730157.1">
    <property type="nucleotide sequence ID" value="NZ_MWWY01000028.1"/>
</dbReference>
<dbReference type="OrthoDB" id="9782542at2"/>
<feature type="compositionally biased region" description="Polar residues" evidence="2">
    <location>
        <begin position="72"/>
        <end position="86"/>
    </location>
</feature>
<comment type="caution">
    <text evidence="5">The sequence shown here is derived from an EMBL/GenBank/DDBJ whole genome shotgun (WGS) entry which is preliminary data.</text>
</comment>
<dbReference type="EMBL" id="MWWY01000028">
    <property type="protein sequence ID" value="OZG63839.1"/>
    <property type="molecule type" value="Genomic_DNA"/>
</dbReference>
<dbReference type="Proteomes" id="UP000216074">
    <property type="component" value="Unassembled WGS sequence"/>
</dbReference>
<feature type="compositionally biased region" description="Low complexity" evidence="2">
    <location>
        <begin position="101"/>
        <end position="120"/>
    </location>
</feature>
<evidence type="ECO:0000256" key="2">
    <source>
        <dbReference type="SAM" id="MobiDB-lite"/>
    </source>
</evidence>
<evidence type="ECO:0000256" key="1">
    <source>
        <dbReference type="ARBA" id="ARBA00006068"/>
    </source>
</evidence>
<keyword evidence="3" id="KW-1133">Transmembrane helix</keyword>
<evidence type="ECO:0000259" key="4">
    <source>
        <dbReference type="Pfam" id="PF03816"/>
    </source>
</evidence>
<comment type="similarity">
    <text evidence="1">Belongs to the LytR/CpsA/Psr (LCP) family.</text>
</comment>
<dbReference type="Pfam" id="PF03816">
    <property type="entry name" value="LytR_cpsA_psr"/>
    <property type="match status" value="1"/>
</dbReference>
<dbReference type="PANTHER" id="PTHR33392:SF6">
    <property type="entry name" value="POLYISOPRENYL-TEICHOIC ACID--PEPTIDOGLYCAN TEICHOIC ACID TRANSFERASE TAGU"/>
    <property type="match status" value="1"/>
</dbReference>
<protein>
    <submittedName>
        <fullName evidence="5">Transcriptional regulator</fullName>
    </submittedName>
</protein>
<sequence length="489" mass="51127">MIDGNGGMNQATPPSFSPSSGRRRGSTQSSTSDARSSQAQPQARQSVPSDSVTVPPSFSPAAPRVRSVNDAAHQSSSVSTAASAPQTPHVPASGTPRSYAPRSYEPQSRQPRRSSGSTQSTAPTPAAYHARPAMTTPSNARFATASRIEPAKSGAHFQSSASTAVARSPRPGRVRHVVLVTLAILVALLIFGVFGAWNWANGKIGRASWLTNMADSSGASSWLLVGSDKRDNTEGVAGADDPTVTGFRTDTLLVLTKPKNGPSSLISIPRDSLVTVDGQYMKINSVAQVYGNQALVGQIEQITGQKIDHVAEIQFGGLKNMVDVIGGVNLCYDQTVDDLYSGLKWTAGCHDADGTTALAFSRMRYSDAQGDFGRAARQRQVIAAVMKKALSSSTLLNPAKVAKLADASLSAVTVDEDTNPMTLASMAFAFRDATGDGGVTGSLYWSNPDYYVDGVGSSVLLDDAANTKLFSQLAAGSHASGEVGTLAEQ</sequence>
<organism evidence="5 6">
    <name type="scientific">Bifidobacterium hapali</name>
    <dbReference type="NCBI Taxonomy" id="1630172"/>
    <lineage>
        <taxon>Bacteria</taxon>
        <taxon>Bacillati</taxon>
        <taxon>Actinomycetota</taxon>
        <taxon>Actinomycetes</taxon>
        <taxon>Bifidobacteriales</taxon>
        <taxon>Bifidobacteriaceae</taxon>
        <taxon>Bifidobacterium</taxon>
    </lineage>
</organism>
<accession>A0A261FXC4</accession>
<gene>
    <name evidence="5" type="ORF">BHAP_1558</name>
</gene>
<keyword evidence="3" id="KW-0812">Transmembrane</keyword>
<dbReference type="InterPro" id="IPR050922">
    <property type="entry name" value="LytR/CpsA/Psr_CW_biosynth"/>
</dbReference>
<dbReference type="PANTHER" id="PTHR33392">
    <property type="entry name" value="POLYISOPRENYL-TEICHOIC ACID--PEPTIDOGLYCAN TEICHOIC ACID TRANSFERASE TAGU"/>
    <property type="match status" value="1"/>
</dbReference>
<feature type="domain" description="Cell envelope-related transcriptional attenuator" evidence="4">
    <location>
        <begin position="248"/>
        <end position="390"/>
    </location>
</feature>
<evidence type="ECO:0000256" key="3">
    <source>
        <dbReference type="SAM" id="Phobius"/>
    </source>
</evidence>
<reference evidence="5 6" key="1">
    <citation type="journal article" date="2017" name="BMC Genomics">
        <title>Comparative genomic and phylogenomic analyses of the Bifidobacteriaceae family.</title>
        <authorList>
            <person name="Lugli G.A."/>
            <person name="Milani C."/>
            <person name="Turroni F."/>
            <person name="Duranti S."/>
            <person name="Mancabelli L."/>
            <person name="Mangifesta M."/>
            <person name="Ferrario C."/>
            <person name="Modesto M."/>
            <person name="Mattarelli P."/>
            <person name="Jiri K."/>
            <person name="van Sinderen D."/>
            <person name="Ventura M."/>
        </authorList>
    </citation>
    <scope>NUCLEOTIDE SEQUENCE [LARGE SCALE GENOMIC DNA]</scope>
    <source>
        <strain evidence="5 6">DSM 100202</strain>
    </source>
</reference>
<dbReference type="Gene3D" id="3.40.630.190">
    <property type="entry name" value="LCP protein"/>
    <property type="match status" value="1"/>
</dbReference>
<name>A0A261FXC4_9BIFI</name>
<evidence type="ECO:0000313" key="5">
    <source>
        <dbReference type="EMBL" id="OZG63839.1"/>
    </source>
</evidence>
<dbReference type="AlphaFoldDB" id="A0A261FXC4"/>
<keyword evidence="6" id="KW-1185">Reference proteome</keyword>
<evidence type="ECO:0000313" key="6">
    <source>
        <dbReference type="Proteomes" id="UP000216074"/>
    </source>
</evidence>